<name>A0A0M2RDX3_9PROT</name>
<dbReference type="Proteomes" id="UP000034491">
    <property type="component" value="Unassembled WGS sequence"/>
</dbReference>
<organism evidence="1 2">
    <name type="scientific">Kiloniella litopenaei</name>
    <dbReference type="NCBI Taxonomy" id="1549748"/>
    <lineage>
        <taxon>Bacteria</taxon>
        <taxon>Pseudomonadati</taxon>
        <taxon>Pseudomonadota</taxon>
        <taxon>Alphaproteobacteria</taxon>
        <taxon>Rhodospirillales</taxon>
        <taxon>Kiloniellaceae</taxon>
        <taxon>Kiloniella</taxon>
    </lineage>
</organism>
<accession>A0A0M2RDX3</accession>
<reference evidence="1 2" key="1">
    <citation type="submission" date="2015-03" db="EMBL/GenBank/DDBJ databases">
        <title>Genome sequence of Kiloniella sp. P1-1, isolated from the gut microflora of Pacific white shrimp, Penaeus vannamei.</title>
        <authorList>
            <person name="Shao Z."/>
            <person name="Wang L."/>
            <person name="Li X."/>
        </authorList>
    </citation>
    <scope>NUCLEOTIDE SEQUENCE [LARGE SCALE GENOMIC DNA]</scope>
    <source>
        <strain evidence="1 2">P1-1</strain>
    </source>
</reference>
<comment type="caution">
    <text evidence="1">The sequence shown here is derived from an EMBL/GenBank/DDBJ whole genome shotgun (WGS) entry which is preliminary data.</text>
</comment>
<dbReference type="EMBL" id="LANI01000002">
    <property type="protein sequence ID" value="KKJ78190.1"/>
    <property type="molecule type" value="Genomic_DNA"/>
</dbReference>
<keyword evidence="2" id="KW-1185">Reference proteome</keyword>
<dbReference type="AlphaFoldDB" id="A0A0M2RDX3"/>
<dbReference type="RefSeq" id="WP_046502468.1">
    <property type="nucleotide sequence ID" value="NZ_LANI01000002.1"/>
</dbReference>
<evidence type="ECO:0000313" key="1">
    <source>
        <dbReference type="EMBL" id="KKJ78190.1"/>
    </source>
</evidence>
<proteinExistence type="predicted"/>
<protein>
    <submittedName>
        <fullName evidence="1">Uncharacterized protein</fullName>
    </submittedName>
</protein>
<evidence type="ECO:0000313" key="2">
    <source>
        <dbReference type="Proteomes" id="UP000034491"/>
    </source>
</evidence>
<sequence length="116" mass="12621">MNKMVCGDELHRQNPTADAGLKFSLACASFKGDAMVICTLVQNLELTGGLFDTDFAAFPLTQGFFEQITKVWRTGWIVFPEISAGITNAKGQKVSCDNTGCRVKGTDQLTVIRDQA</sequence>
<gene>
    <name evidence="1" type="ORF">WH95_02290</name>
</gene>